<dbReference type="SUPFAM" id="SSF46785">
    <property type="entry name" value="Winged helix' DNA-binding domain"/>
    <property type="match status" value="1"/>
</dbReference>
<dbReference type="Pfam" id="PF00126">
    <property type="entry name" value="HTH_1"/>
    <property type="match status" value="1"/>
</dbReference>
<keyword evidence="2" id="KW-0805">Transcription regulation</keyword>
<dbReference type="PANTHER" id="PTHR30427:SF1">
    <property type="entry name" value="TRANSCRIPTIONAL ACTIVATOR PROTEIN LYSR"/>
    <property type="match status" value="1"/>
</dbReference>
<dbReference type="Pfam" id="PF03466">
    <property type="entry name" value="LysR_substrate"/>
    <property type="match status" value="1"/>
</dbReference>
<organism evidence="6 7">
    <name type="scientific">Rhodoplanes tepidamans</name>
    <name type="common">Rhodoplanes cryptolactis</name>
    <dbReference type="NCBI Taxonomy" id="200616"/>
    <lineage>
        <taxon>Bacteria</taxon>
        <taxon>Pseudomonadati</taxon>
        <taxon>Pseudomonadota</taxon>
        <taxon>Alphaproteobacteria</taxon>
        <taxon>Hyphomicrobiales</taxon>
        <taxon>Nitrobacteraceae</taxon>
        <taxon>Rhodoplanes</taxon>
    </lineage>
</organism>
<dbReference type="InterPro" id="IPR005119">
    <property type="entry name" value="LysR_subst-bd"/>
</dbReference>
<dbReference type="PROSITE" id="PS50931">
    <property type="entry name" value="HTH_LYSR"/>
    <property type="match status" value="1"/>
</dbReference>
<protein>
    <submittedName>
        <fullName evidence="6">LysR family transcriptional regulator</fullName>
    </submittedName>
</protein>
<name>A0ABT5JG14_RHOTP</name>
<evidence type="ECO:0000256" key="1">
    <source>
        <dbReference type="ARBA" id="ARBA00009437"/>
    </source>
</evidence>
<dbReference type="PANTHER" id="PTHR30427">
    <property type="entry name" value="TRANSCRIPTIONAL ACTIVATOR PROTEIN LYSR"/>
    <property type="match status" value="1"/>
</dbReference>
<dbReference type="InterPro" id="IPR037424">
    <property type="entry name" value="NocR_PBP2"/>
</dbReference>
<dbReference type="SUPFAM" id="SSF53850">
    <property type="entry name" value="Periplasmic binding protein-like II"/>
    <property type="match status" value="1"/>
</dbReference>
<accession>A0ABT5JG14</accession>
<reference evidence="6" key="2">
    <citation type="submission" date="2023-02" db="EMBL/GenBank/DDBJ databases">
        <authorList>
            <person name="Rayyan A."/>
            <person name="Meyer T."/>
            <person name="Kyndt J.A."/>
        </authorList>
    </citation>
    <scope>NUCLEOTIDE SEQUENCE</scope>
    <source>
        <strain evidence="6">DSM 9987</strain>
    </source>
</reference>
<dbReference type="CDD" id="cd08415">
    <property type="entry name" value="PBP2_LysR_opines_like"/>
    <property type="match status" value="1"/>
</dbReference>
<dbReference type="InterPro" id="IPR036388">
    <property type="entry name" value="WH-like_DNA-bd_sf"/>
</dbReference>
<evidence type="ECO:0000256" key="3">
    <source>
        <dbReference type="ARBA" id="ARBA00023125"/>
    </source>
</evidence>
<dbReference type="Gene3D" id="1.10.10.10">
    <property type="entry name" value="Winged helix-like DNA-binding domain superfamily/Winged helix DNA-binding domain"/>
    <property type="match status" value="1"/>
</dbReference>
<comment type="caution">
    <text evidence="6">The sequence shown here is derived from an EMBL/GenBank/DDBJ whole genome shotgun (WGS) entry which is preliminary data.</text>
</comment>
<dbReference type="EMBL" id="JAQQLI010000041">
    <property type="protein sequence ID" value="MDC7788286.1"/>
    <property type="molecule type" value="Genomic_DNA"/>
</dbReference>
<proteinExistence type="inferred from homology"/>
<gene>
    <name evidence="6" type="ORF">PQJ73_21575</name>
</gene>
<evidence type="ECO:0000256" key="2">
    <source>
        <dbReference type="ARBA" id="ARBA00023015"/>
    </source>
</evidence>
<evidence type="ECO:0000259" key="5">
    <source>
        <dbReference type="PROSITE" id="PS50931"/>
    </source>
</evidence>
<dbReference type="RefSeq" id="WP_272779124.1">
    <property type="nucleotide sequence ID" value="NZ_JAQQLI010000041.1"/>
</dbReference>
<evidence type="ECO:0000256" key="4">
    <source>
        <dbReference type="ARBA" id="ARBA00023163"/>
    </source>
</evidence>
<evidence type="ECO:0000313" key="7">
    <source>
        <dbReference type="Proteomes" id="UP001165652"/>
    </source>
</evidence>
<dbReference type="Proteomes" id="UP001165652">
    <property type="component" value="Unassembled WGS sequence"/>
</dbReference>
<reference evidence="6" key="1">
    <citation type="journal article" date="2023" name="Microbiol Resour">
        <title>Genome Sequences of Rhodoplanes serenus and Two Thermotolerant Strains, Rhodoplanes tepidamans and 'Rhodoplanes cryptolactis,' Further Refine the Genus.</title>
        <authorList>
            <person name="Rayyan A.A."/>
            <person name="Kyndt J.A."/>
        </authorList>
    </citation>
    <scope>NUCLEOTIDE SEQUENCE</scope>
    <source>
        <strain evidence="6">DSM 9987</strain>
    </source>
</reference>
<dbReference type="InterPro" id="IPR000847">
    <property type="entry name" value="LysR_HTH_N"/>
</dbReference>
<dbReference type="Gene3D" id="3.40.190.10">
    <property type="entry name" value="Periplasmic binding protein-like II"/>
    <property type="match status" value="2"/>
</dbReference>
<keyword evidence="3" id="KW-0238">DNA-binding</keyword>
<dbReference type="PRINTS" id="PR00039">
    <property type="entry name" value="HTHLYSR"/>
</dbReference>
<sequence>MLTGSMTAAGKLMTISQPAVTRLIRDLEIELDLPLFRRSGTHISPTAEARQLHREVERYFSGVAHIREAARAIRELRTGHLRIGAMLTLSTGCLPRAVQAFLGRHPDVTVSIHSDSSLDIVEMVSHGQLDLGLSSIPADRADVAHTPLAAVEAVCVMPRGHRLARGKVIHVRDLDGEDFVSLGSSSLLRLRVEEALRATGVRPRIRLGTLYSSTVVGYVAAGLGLAITDPFAVLGPGRDQVEIRRFKPGLPFEFSAVYPPGDERSRLALQFVDILRQVVAADLRSLRLGLRNTAPDA</sequence>
<comment type="similarity">
    <text evidence="1">Belongs to the LysR transcriptional regulatory family.</text>
</comment>
<keyword evidence="4" id="KW-0804">Transcription</keyword>
<evidence type="ECO:0000313" key="6">
    <source>
        <dbReference type="EMBL" id="MDC7788286.1"/>
    </source>
</evidence>
<keyword evidence="7" id="KW-1185">Reference proteome</keyword>
<feature type="domain" description="HTH lysR-type" evidence="5">
    <location>
        <begin position="1"/>
        <end position="46"/>
    </location>
</feature>
<dbReference type="InterPro" id="IPR036390">
    <property type="entry name" value="WH_DNA-bd_sf"/>
</dbReference>